<organism evidence="7 8">
    <name type="scientific">Lolium multiflorum</name>
    <name type="common">Italian ryegrass</name>
    <name type="synonym">Lolium perenne subsp. multiflorum</name>
    <dbReference type="NCBI Taxonomy" id="4521"/>
    <lineage>
        <taxon>Eukaryota</taxon>
        <taxon>Viridiplantae</taxon>
        <taxon>Streptophyta</taxon>
        <taxon>Embryophyta</taxon>
        <taxon>Tracheophyta</taxon>
        <taxon>Spermatophyta</taxon>
        <taxon>Magnoliopsida</taxon>
        <taxon>Liliopsida</taxon>
        <taxon>Poales</taxon>
        <taxon>Poaceae</taxon>
        <taxon>BOP clade</taxon>
        <taxon>Pooideae</taxon>
        <taxon>Poodae</taxon>
        <taxon>Poeae</taxon>
        <taxon>Poeae Chloroplast Group 2 (Poeae type)</taxon>
        <taxon>Loliodinae</taxon>
        <taxon>Loliinae</taxon>
        <taxon>Lolium</taxon>
    </lineage>
</organism>
<name>A0AAD8RFW8_LOLMU</name>
<keyword evidence="3" id="KW-0964">Secreted</keyword>
<evidence type="ECO:0000313" key="8">
    <source>
        <dbReference type="Proteomes" id="UP001231189"/>
    </source>
</evidence>
<dbReference type="EMBL" id="JAUUTY010000006">
    <property type="protein sequence ID" value="KAK1619976.1"/>
    <property type="molecule type" value="Genomic_DNA"/>
</dbReference>
<keyword evidence="8" id="KW-1185">Reference proteome</keyword>
<evidence type="ECO:0008006" key="9">
    <source>
        <dbReference type="Google" id="ProtNLM"/>
    </source>
</evidence>
<sequence>MAVVRSKTALLLAAVMLASTAQLCIGARRRMELYRPDPADMLSFHNGGAVLHGDIPVSILWYGKFSAAQKSVIVDFLLSLTAETKAAAAAPSVAQWWSTIDQQYLSPVATTSSNGAGKKTTRVLLANQLSDGAYGAGSMGNSLTLEQIASLAATTKPKKGGIALVFTAEDVAVEGFGMGRCSLHGSDAGAGTAYIWVGNPATQCPGQCAWPFHQPAYGPQNPPLVAPNGDVGVDGMVMNLASMLAGAVTNPFGDAYYQGSSDAPLEACTACTGKFGSGSYPGYAGDLKVDSATGASYNANGARGRKYLLPALFDISTSACSTLV</sequence>
<comment type="similarity">
    <text evidence="5">Belongs to the EXORDIUM family.</text>
</comment>
<evidence type="ECO:0000256" key="3">
    <source>
        <dbReference type="ARBA" id="ARBA00022525"/>
    </source>
</evidence>
<dbReference type="PANTHER" id="PTHR31279">
    <property type="entry name" value="PROTEIN EXORDIUM-LIKE 5"/>
    <property type="match status" value="1"/>
</dbReference>
<evidence type="ECO:0000256" key="6">
    <source>
        <dbReference type="SAM" id="SignalP"/>
    </source>
</evidence>
<evidence type="ECO:0000256" key="5">
    <source>
        <dbReference type="ARBA" id="ARBA00023591"/>
    </source>
</evidence>
<protein>
    <recommendedName>
        <fullName evidence="9">Protein EXORDIUM</fullName>
    </recommendedName>
</protein>
<evidence type="ECO:0000256" key="1">
    <source>
        <dbReference type="ARBA" id="ARBA00004271"/>
    </source>
</evidence>
<dbReference type="Proteomes" id="UP001231189">
    <property type="component" value="Unassembled WGS sequence"/>
</dbReference>
<dbReference type="PANTHER" id="PTHR31279:SF11">
    <property type="entry name" value="OS02G0756600 PROTEIN"/>
    <property type="match status" value="1"/>
</dbReference>
<dbReference type="Pfam" id="PF04674">
    <property type="entry name" value="Phi_1"/>
    <property type="match status" value="1"/>
</dbReference>
<evidence type="ECO:0000256" key="4">
    <source>
        <dbReference type="ARBA" id="ARBA00022729"/>
    </source>
</evidence>
<dbReference type="InterPro" id="IPR006766">
    <property type="entry name" value="EXORDIUM-like"/>
</dbReference>
<evidence type="ECO:0000313" key="7">
    <source>
        <dbReference type="EMBL" id="KAK1619976.1"/>
    </source>
</evidence>
<accession>A0AAD8RFW8</accession>
<comment type="subcellular location">
    <subcellularLocation>
        <location evidence="1">Secreted</location>
        <location evidence="1">Extracellular space</location>
        <location evidence="1">Apoplast</location>
    </subcellularLocation>
</comment>
<dbReference type="GO" id="GO:0048046">
    <property type="term" value="C:apoplast"/>
    <property type="evidence" value="ECO:0007669"/>
    <property type="project" value="UniProtKB-SubCell"/>
</dbReference>
<feature type="chain" id="PRO_5042013693" description="Protein EXORDIUM" evidence="6">
    <location>
        <begin position="27"/>
        <end position="324"/>
    </location>
</feature>
<evidence type="ECO:0000256" key="2">
    <source>
        <dbReference type="ARBA" id="ARBA00022523"/>
    </source>
</evidence>
<dbReference type="AlphaFoldDB" id="A0AAD8RFW8"/>
<reference evidence="7" key="1">
    <citation type="submission" date="2023-07" db="EMBL/GenBank/DDBJ databases">
        <title>A chromosome-level genome assembly of Lolium multiflorum.</title>
        <authorList>
            <person name="Chen Y."/>
            <person name="Copetti D."/>
            <person name="Kolliker R."/>
            <person name="Studer B."/>
        </authorList>
    </citation>
    <scope>NUCLEOTIDE SEQUENCE</scope>
    <source>
        <strain evidence="7">02402/16</strain>
        <tissue evidence="7">Leaf</tissue>
    </source>
</reference>
<keyword evidence="4 6" id="KW-0732">Signal</keyword>
<feature type="signal peptide" evidence="6">
    <location>
        <begin position="1"/>
        <end position="26"/>
    </location>
</feature>
<proteinExistence type="inferred from homology"/>
<comment type="caution">
    <text evidence="7">The sequence shown here is derived from an EMBL/GenBank/DDBJ whole genome shotgun (WGS) entry which is preliminary data.</text>
</comment>
<keyword evidence="2" id="KW-0052">Apoplast</keyword>
<gene>
    <name evidence="7" type="ORF">QYE76_025493</name>
</gene>